<evidence type="ECO:0000256" key="4">
    <source>
        <dbReference type="ARBA" id="ARBA00022692"/>
    </source>
</evidence>
<sequence>MSLDYLLTVLIVCLAPGIGVVYTLSVTLGQGLRAGVLAAFGCTLATLVHLGVAMAGLAALLHSSAVLFQAVKFAGVAYLAWMAWGTLRGSGGLTLTAAAPQPAARIIRRGVTLNLLNPKIPMFFMAFLPQFMAPTDGLAGMAWLGAGFAAMTFVTFLLYAGLAASGREAVLSRPVVMAWMRRAFAASFAALGLRLAMERA</sequence>
<feature type="transmembrane region" description="Helical" evidence="7">
    <location>
        <begin position="138"/>
        <end position="159"/>
    </location>
</feature>
<dbReference type="InterPro" id="IPR001123">
    <property type="entry name" value="LeuE-type"/>
</dbReference>
<dbReference type="EMBL" id="CP017781">
    <property type="protein sequence ID" value="AOZ70323.1"/>
    <property type="molecule type" value="Genomic_DNA"/>
</dbReference>
<protein>
    <submittedName>
        <fullName evidence="8">Lysine transporter LysE</fullName>
    </submittedName>
</protein>
<dbReference type="AlphaFoldDB" id="A0A1D9MEU5"/>
<reference evidence="8 9" key="1">
    <citation type="submission" date="2016-10" db="EMBL/GenBank/DDBJ databases">
        <title>Rhodobacter sp. LPB0142, isolated from sea water.</title>
        <authorList>
            <person name="Kim E."/>
            <person name="Yi H."/>
        </authorList>
    </citation>
    <scope>NUCLEOTIDE SEQUENCE [LARGE SCALE GENOMIC DNA]</scope>
    <source>
        <strain evidence="8 9">LPB0142</strain>
    </source>
</reference>
<organism evidence="8 9">
    <name type="scientific">Rhodobacter xanthinilyticus</name>
    <dbReference type="NCBI Taxonomy" id="1850250"/>
    <lineage>
        <taxon>Bacteria</taxon>
        <taxon>Pseudomonadati</taxon>
        <taxon>Pseudomonadota</taxon>
        <taxon>Alphaproteobacteria</taxon>
        <taxon>Rhodobacterales</taxon>
        <taxon>Rhodobacter group</taxon>
        <taxon>Rhodobacter</taxon>
    </lineage>
</organism>
<evidence type="ECO:0000256" key="5">
    <source>
        <dbReference type="ARBA" id="ARBA00022989"/>
    </source>
</evidence>
<evidence type="ECO:0000313" key="9">
    <source>
        <dbReference type="Proteomes" id="UP000176562"/>
    </source>
</evidence>
<dbReference type="PANTHER" id="PTHR30086">
    <property type="entry name" value="ARGININE EXPORTER PROTEIN ARGO"/>
    <property type="match status" value="1"/>
</dbReference>
<evidence type="ECO:0000313" key="8">
    <source>
        <dbReference type="EMBL" id="AOZ70323.1"/>
    </source>
</evidence>
<dbReference type="KEGG" id="rhp:LPB142_14165"/>
<feature type="transmembrane region" description="Helical" evidence="7">
    <location>
        <begin position="6"/>
        <end position="24"/>
    </location>
</feature>
<dbReference type="GO" id="GO:0042970">
    <property type="term" value="F:homoserine transmembrane transporter activity"/>
    <property type="evidence" value="ECO:0007669"/>
    <property type="project" value="TreeGrafter"/>
</dbReference>
<name>A0A1D9MEU5_9RHOB</name>
<evidence type="ECO:0000256" key="6">
    <source>
        <dbReference type="ARBA" id="ARBA00023136"/>
    </source>
</evidence>
<dbReference type="STRING" id="1850250.LPB142_14165"/>
<comment type="similarity">
    <text evidence="2">Belongs to the Rht family.</text>
</comment>
<keyword evidence="5 7" id="KW-1133">Transmembrane helix</keyword>
<evidence type="ECO:0000256" key="1">
    <source>
        <dbReference type="ARBA" id="ARBA00004651"/>
    </source>
</evidence>
<evidence type="ECO:0000256" key="2">
    <source>
        <dbReference type="ARBA" id="ARBA00007928"/>
    </source>
</evidence>
<dbReference type="GO" id="GO:0005886">
    <property type="term" value="C:plasma membrane"/>
    <property type="evidence" value="ECO:0007669"/>
    <property type="project" value="UniProtKB-SubCell"/>
</dbReference>
<accession>A0A1D9MEU5</accession>
<feature type="transmembrane region" description="Helical" evidence="7">
    <location>
        <begin position="179"/>
        <end position="197"/>
    </location>
</feature>
<dbReference type="PANTHER" id="PTHR30086:SF14">
    <property type="entry name" value="HOMOSERINE_HOMOSERINE LACTONE EFFLUX PROTEIN"/>
    <property type="match status" value="1"/>
</dbReference>
<gene>
    <name evidence="8" type="ORF">LPB142_14165</name>
</gene>
<keyword evidence="6 7" id="KW-0472">Membrane</keyword>
<dbReference type="Proteomes" id="UP000176562">
    <property type="component" value="Chromosome"/>
</dbReference>
<evidence type="ECO:0000256" key="7">
    <source>
        <dbReference type="SAM" id="Phobius"/>
    </source>
</evidence>
<keyword evidence="3" id="KW-1003">Cell membrane</keyword>
<keyword evidence="4 7" id="KW-0812">Transmembrane</keyword>
<keyword evidence="9" id="KW-1185">Reference proteome</keyword>
<feature type="transmembrane region" description="Helical" evidence="7">
    <location>
        <begin position="36"/>
        <end position="60"/>
    </location>
</feature>
<evidence type="ECO:0000256" key="3">
    <source>
        <dbReference type="ARBA" id="ARBA00022475"/>
    </source>
</evidence>
<proteinExistence type="inferred from homology"/>
<dbReference type="PIRSF" id="PIRSF006324">
    <property type="entry name" value="LeuE"/>
    <property type="match status" value="1"/>
</dbReference>
<dbReference type="RefSeq" id="WP_071166737.1">
    <property type="nucleotide sequence ID" value="NZ_CP017781.1"/>
</dbReference>
<comment type="subcellular location">
    <subcellularLocation>
        <location evidence="1">Cell membrane</location>
        <topology evidence="1">Multi-pass membrane protein</topology>
    </subcellularLocation>
</comment>
<dbReference type="Pfam" id="PF01810">
    <property type="entry name" value="LysE"/>
    <property type="match status" value="1"/>
</dbReference>